<dbReference type="AlphaFoldDB" id="A0A9J5W584"/>
<dbReference type="EMBL" id="JACXVP010000012">
    <property type="protein sequence ID" value="KAG5570733.1"/>
    <property type="molecule type" value="Genomic_DNA"/>
</dbReference>
<evidence type="ECO:0000313" key="2">
    <source>
        <dbReference type="Proteomes" id="UP000824120"/>
    </source>
</evidence>
<evidence type="ECO:0000313" key="1">
    <source>
        <dbReference type="EMBL" id="KAG5570733.1"/>
    </source>
</evidence>
<sequence length="75" mass="8851">MDEESTKDTICYTTTVYKYKMHYEMILLATGSSEFQHFYPVNTRKVYNFSKIIIKKILTPEEWGMSPLKNGLYPS</sequence>
<dbReference type="OrthoDB" id="1743486at2759"/>
<accession>A0A9J5W584</accession>
<dbReference type="Proteomes" id="UP000824120">
    <property type="component" value="Chromosome 12"/>
</dbReference>
<name>A0A9J5W584_SOLCO</name>
<proteinExistence type="predicted"/>
<keyword evidence="2" id="KW-1185">Reference proteome</keyword>
<reference evidence="1 2" key="1">
    <citation type="submission" date="2020-09" db="EMBL/GenBank/DDBJ databases">
        <title>De no assembly of potato wild relative species, Solanum commersonii.</title>
        <authorList>
            <person name="Cho K."/>
        </authorList>
    </citation>
    <scope>NUCLEOTIDE SEQUENCE [LARGE SCALE GENOMIC DNA]</scope>
    <source>
        <strain evidence="1">LZ3.2</strain>
        <tissue evidence="1">Leaf</tissue>
    </source>
</reference>
<comment type="caution">
    <text evidence="1">The sequence shown here is derived from an EMBL/GenBank/DDBJ whole genome shotgun (WGS) entry which is preliminary data.</text>
</comment>
<organism evidence="1 2">
    <name type="scientific">Solanum commersonii</name>
    <name type="common">Commerson's wild potato</name>
    <name type="synonym">Commerson's nightshade</name>
    <dbReference type="NCBI Taxonomy" id="4109"/>
    <lineage>
        <taxon>Eukaryota</taxon>
        <taxon>Viridiplantae</taxon>
        <taxon>Streptophyta</taxon>
        <taxon>Embryophyta</taxon>
        <taxon>Tracheophyta</taxon>
        <taxon>Spermatophyta</taxon>
        <taxon>Magnoliopsida</taxon>
        <taxon>eudicotyledons</taxon>
        <taxon>Gunneridae</taxon>
        <taxon>Pentapetalae</taxon>
        <taxon>asterids</taxon>
        <taxon>lamiids</taxon>
        <taxon>Solanales</taxon>
        <taxon>Solanaceae</taxon>
        <taxon>Solanoideae</taxon>
        <taxon>Solaneae</taxon>
        <taxon>Solanum</taxon>
    </lineage>
</organism>
<protein>
    <submittedName>
        <fullName evidence="1">Uncharacterized protein</fullName>
    </submittedName>
</protein>
<gene>
    <name evidence="1" type="ORF">H5410_060499</name>
</gene>